<dbReference type="HOGENOM" id="CLU_1402767_0_0_1"/>
<reference evidence="3 4" key="1">
    <citation type="submission" date="2014-04" db="EMBL/GenBank/DDBJ databases">
        <title>A new species of microsporidia sheds light on the evolution of extreme parasitism.</title>
        <authorList>
            <person name="Haag K.L."/>
            <person name="James T.Y."/>
            <person name="Larsson R."/>
            <person name="Schaer T.M."/>
            <person name="Refardt D."/>
            <person name="Pombert J.-F."/>
            <person name="Ebert D."/>
        </authorList>
    </citation>
    <scope>NUCLEOTIDE SEQUENCE [LARGE SCALE GENOMIC DNA]</scope>
    <source>
        <strain evidence="3 4">UGP3</strain>
        <tissue evidence="3">Spores</tissue>
    </source>
</reference>
<comment type="similarity">
    <text evidence="1">Belongs to the UPF0612 family.</text>
</comment>
<sequence>MESKLSAMLQDQEETSRNLLAAESEVKRQRALVSYAAAGSEGFLQAKKHEAKIVLQSLFGDAQPDMPVWALRMQQSLAAVQETLIVMQQAILQLGEQITSLSAAVRRIDSRLIRIENRYSFTNTNERFLQEICNSSGVFPSSADLPTLVNAADLEALPSDATKDYLRFYGLRVLASAEKNKSTLKTHLGVPQAP</sequence>
<dbReference type="Pfam" id="PF08593">
    <property type="entry name" value="Mug135_C"/>
    <property type="match status" value="1"/>
</dbReference>
<dbReference type="AlphaFoldDB" id="A0A098VSE3"/>
<organism evidence="3 4">
    <name type="scientific">Mitosporidium daphniae</name>
    <dbReference type="NCBI Taxonomy" id="1485682"/>
    <lineage>
        <taxon>Eukaryota</taxon>
        <taxon>Fungi</taxon>
        <taxon>Fungi incertae sedis</taxon>
        <taxon>Microsporidia</taxon>
        <taxon>Mitosporidium</taxon>
    </lineage>
</organism>
<feature type="domain" description="Mug135-like C-terminal" evidence="2">
    <location>
        <begin position="118"/>
        <end position="190"/>
    </location>
</feature>
<dbReference type="InterPro" id="IPR013902">
    <property type="entry name" value="Mug135-like_C"/>
</dbReference>
<proteinExistence type="inferred from homology"/>
<gene>
    <name evidence="3" type="ORF">DI09_28p200</name>
</gene>
<dbReference type="RefSeq" id="XP_013238167.1">
    <property type="nucleotide sequence ID" value="XM_013382713.1"/>
</dbReference>
<accession>A0A098VSE3</accession>
<evidence type="ECO:0000259" key="2">
    <source>
        <dbReference type="Pfam" id="PF08593"/>
    </source>
</evidence>
<evidence type="ECO:0000313" key="3">
    <source>
        <dbReference type="EMBL" id="KGG51739.1"/>
    </source>
</evidence>
<dbReference type="EMBL" id="JMKJ01000210">
    <property type="protein sequence ID" value="KGG51739.1"/>
    <property type="molecule type" value="Genomic_DNA"/>
</dbReference>
<dbReference type="VEuPathDB" id="MicrosporidiaDB:DI09_28p200"/>
<comment type="caution">
    <text evidence="3">The sequence shown here is derived from an EMBL/GenBank/DDBJ whole genome shotgun (WGS) entry which is preliminary data.</text>
</comment>
<dbReference type="Proteomes" id="UP000029725">
    <property type="component" value="Unassembled WGS sequence"/>
</dbReference>
<keyword evidence="4" id="KW-1185">Reference proteome</keyword>
<protein>
    <recommendedName>
        <fullName evidence="2">Mug135-like C-terminal domain-containing protein</fullName>
    </recommendedName>
</protein>
<evidence type="ECO:0000313" key="4">
    <source>
        <dbReference type="Proteomes" id="UP000029725"/>
    </source>
</evidence>
<evidence type="ECO:0000256" key="1">
    <source>
        <dbReference type="ARBA" id="ARBA00005788"/>
    </source>
</evidence>
<name>A0A098VSE3_9MICR</name>
<dbReference type="GeneID" id="25259382"/>